<comment type="caution">
    <text evidence="2">The sequence shown here is derived from an EMBL/GenBank/DDBJ whole genome shotgun (WGS) entry which is preliminary data.</text>
</comment>
<keyword evidence="2" id="KW-0560">Oxidoreductase</keyword>
<proteinExistence type="predicted"/>
<dbReference type="GO" id="GO:0004497">
    <property type="term" value="F:monooxygenase activity"/>
    <property type="evidence" value="ECO:0007669"/>
    <property type="project" value="UniProtKB-KW"/>
</dbReference>
<keyword evidence="2" id="KW-0503">Monooxygenase</keyword>
<dbReference type="Proteomes" id="UP001271274">
    <property type="component" value="Unassembled WGS sequence"/>
</dbReference>
<dbReference type="EMBL" id="JARAYU010000020">
    <property type="protein sequence ID" value="MDX3705619.1"/>
    <property type="molecule type" value="Genomic_DNA"/>
</dbReference>
<organism evidence="2 3">
    <name type="scientific">Streptomyces europaeiscabiei</name>
    <dbReference type="NCBI Taxonomy" id="146819"/>
    <lineage>
        <taxon>Bacteria</taxon>
        <taxon>Bacillati</taxon>
        <taxon>Actinomycetota</taxon>
        <taxon>Actinomycetes</taxon>
        <taxon>Kitasatosporales</taxon>
        <taxon>Streptomycetaceae</taxon>
        <taxon>Streptomyces</taxon>
    </lineage>
</organism>
<dbReference type="SUPFAM" id="SSF51905">
    <property type="entry name" value="FAD/NAD(P)-binding domain"/>
    <property type="match status" value="1"/>
</dbReference>
<protein>
    <submittedName>
        <fullName evidence="2">FAD-dependent monooxygenase</fullName>
    </submittedName>
</protein>
<feature type="domain" description="FAD-binding" evidence="1">
    <location>
        <begin position="1"/>
        <end position="49"/>
    </location>
</feature>
<dbReference type="PRINTS" id="PR00420">
    <property type="entry name" value="RNGMNOXGNASE"/>
</dbReference>
<dbReference type="Gene3D" id="3.50.50.60">
    <property type="entry name" value="FAD/NAD(P)-binding domain"/>
    <property type="match status" value="1"/>
</dbReference>
<evidence type="ECO:0000259" key="1">
    <source>
        <dbReference type="Pfam" id="PF01494"/>
    </source>
</evidence>
<reference evidence="2 3" key="1">
    <citation type="journal article" date="2023" name="Microb. Genom.">
        <title>Mesoterricola silvestris gen. nov., sp. nov., Mesoterricola sediminis sp. nov., Geothrix oryzae sp. nov., Geothrix edaphica sp. nov., Geothrix rubra sp. nov., and Geothrix limicola sp. nov., six novel members of Acidobacteriota isolated from soils.</title>
        <authorList>
            <person name="Weisberg A.J."/>
            <person name="Pearce E."/>
            <person name="Kramer C.G."/>
            <person name="Chang J.H."/>
            <person name="Clarke C.R."/>
        </authorList>
    </citation>
    <scope>NUCLEOTIDE SEQUENCE [LARGE SCALE GENOMIC DNA]</scope>
    <source>
        <strain evidence="2 3">ID09-01A</strain>
    </source>
</reference>
<keyword evidence="3" id="KW-1185">Reference proteome</keyword>
<accession>A0ABU4NUV3</accession>
<dbReference type="Pfam" id="PF01494">
    <property type="entry name" value="FAD_binding_3"/>
    <property type="match status" value="1"/>
</dbReference>
<dbReference type="RefSeq" id="WP_276145727.1">
    <property type="nucleotide sequence ID" value="NZ_JARAUR010000002.1"/>
</dbReference>
<evidence type="ECO:0000313" key="2">
    <source>
        <dbReference type="EMBL" id="MDX3705619.1"/>
    </source>
</evidence>
<name>A0ABU4NUV3_9ACTN</name>
<dbReference type="InterPro" id="IPR036188">
    <property type="entry name" value="FAD/NAD-bd_sf"/>
</dbReference>
<sequence length="70" mass="7453">MAPSCGFGLNTSTGNVAALGGKLATTLNSWAGRGLLDRYGTERRPIAVGLNEANRSLQRTLRRQVPPEIT</sequence>
<gene>
    <name evidence="2" type="ORF">PV662_38910</name>
</gene>
<evidence type="ECO:0000313" key="3">
    <source>
        <dbReference type="Proteomes" id="UP001271274"/>
    </source>
</evidence>
<dbReference type="InterPro" id="IPR002938">
    <property type="entry name" value="FAD-bd"/>
</dbReference>